<sequence>MIERAENGSMSQPEIVQADLADEDVVARVDLGGEDELYVTPTRTLLYRAEGLLSDESVEEYPHEAERITVSEGRRKAKVTLDYGLDGEKTISLPAKRLERALQPIVEGVLKANGVLEADEPMERLFRFSELTIAIAGERVVRHIGANLWDEDCETYHYDDVSDLDFEDGSVATSVVLTVNGRQERFKAPNDEARAVRAALETSLLSHWEVNSVEELRAAAEPDEDEPEEAADDAQGRDVSFGDGPDPLIADPAEPEELPENATRSDDGGESEAESTAGTPDAVARQVERPTDAEAEADPLSEGQTRGSGPEETSRTESEPASRNGSEPTPGDGPRAASEGEPQRKNEPISGAGADGTRTDSGDAASSQSGAPRAAEEDRTTPAPEATGPAAADQARGSPEETTHDERSRASAEEAGTGGERSGPEETPAQKRANAGFAGSGFESAAPAADERILDELADLRETVERQNAELQAQRELVEQLIEELRRGR</sequence>
<feature type="compositionally biased region" description="Low complexity" evidence="2">
    <location>
        <begin position="362"/>
        <end position="371"/>
    </location>
</feature>
<protein>
    <recommendedName>
        <fullName evidence="3">DUF7115 domain-containing protein</fullName>
    </recommendedName>
</protein>
<feature type="compositionally biased region" description="Low complexity" evidence="2">
    <location>
        <begin position="381"/>
        <end position="392"/>
    </location>
</feature>
<evidence type="ECO:0000256" key="1">
    <source>
        <dbReference type="SAM" id="Coils"/>
    </source>
</evidence>
<feature type="compositionally biased region" description="Acidic residues" evidence="2">
    <location>
        <begin position="221"/>
        <end position="232"/>
    </location>
</feature>
<dbReference type="EMBL" id="CP031311">
    <property type="protein sequence ID" value="QCC46921.1"/>
    <property type="molecule type" value="Genomic_DNA"/>
</dbReference>
<feature type="region of interest" description="Disordered" evidence="2">
    <location>
        <begin position="217"/>
        <end position="447"/>
    </location>
</feature>
<organism evidence="4 5">
    <name type="scientific">Halobellus limi</name>
    <dbReference type="NCBI Taxonomy" id="699433"/>
    <lineage>
        <taxon>Archaea</taxon>
        <taxon>Methanobacteriati</taxon>
        <taxon>Methanobacteriota</taxon>
        <taxon>Stenosarchaea group</taxon>
        <taxon>Halobacteria</taxon>
        <taxon>Halobacteriales</taxon>
        <taxon>Haloferacaceae</taxon>
        <taxon>Halobellus</taxon>
    </lineage>
</organism>
<feature type="domain" description="DUF7115" evidence="3">
    <location>
        <begin position="10"/>
        <end position="116"/>
    </location>
</feature>
<dbReference type="KEGG" id="hlm:DV707_04135"/>
<dbReference type="InterPro" id="IPR055539">
    <property type="entry name" value="DUF7115"/>
</dbReference>
<evidence type="ECO:0000313" key="5">
    <source>
        <dbReference type="Proteomes" id="UP000296733"/>
    </source>
</evidence>
<dbReference type="Proteomes" id="UP000296733">
    <property type="component" value="Chromosome"/>
</dbReference>
<evidence type="ECO:0000259" key="3">
    <source>
        <dbReference type="Pfam" id="PF23428"/>
    </source>
</evidence>
<accession>A0A4D6GZY3</accession>
<proteinExistence type="predicted"/>
<dbReference type="Pfam" id="PF23428">
    <property type="entry name" value="DUF7115"/>
    <property type="match status" value="1"/>
</dbReference>
<feature type="coiled-coil region" evidence="1">
    <location>
        <begin position="450"/>
        <end position="488"/>
    </location>
</feature>
<feature type="compositionally biased region" description="Low complexity" evidence="2">
    <location>
        <begin position="433"/>
        <end position="447"/>
    </location>
</feature>
<evidence type="ECO:0000313" key="4">
    <source>
        <dbReference type="EMBL" id="QCC46921.1"/>
    </source>
</evidence>
<evidence type="ECO:0000256" key="2">
    <source>
        <dbReference type="SAM" id="MobiDB-lite"/>
    </source>
</evidence>
<gene>
    <name evidence="4" type="ORF">DV707_04135</name>
</gene>
<feature type="compositionally biased region" description="Basic and acidic residues" evidence="2">
    <location>
        <begin position="398"/>
        <end position="412"/>
    </location>
</feature>
<name>A0A4D6GZY3_9EURY</name>
<reference evidence="4 5" key="1">
    <citation type="journal article" date="2019" name="Nat. Commun.">
        <title>A new type of DNA phosphorothioation-based antiviral system in archaea.</title>
        <authorList>
            <person name="Xiong L."/>
            <person name="Liu S."/>
            <person name="Chen S."/>
            <person name="Xiao Y."/>
            <person name="Zhu B."/>
            <person name="Gao Y."/>
            <person name="Zhang Y."/>
            <person name="Chen B."/>
            <person name="Luo J."/>
            <person name="Deng Z."/>
            <person name="Chen X."/>
            <person name="Wang L."/>
            <person name="Chen S."/>
        </authorList>
    </citation>
    <scope>NUCLEOTIDE SEQUENCE [LARGE SCALE GENOMIC DNA]</scope>
    <source>
        <strain evidence="4 5">CGMCC 1.10331</strain>
    </source>
</reference>
<keyword evidence="1" id="KW-0175">Coiled coil</keyword>
<dbReference type="AlphaFoldDB" id="A0A4D6GZY3"/>